<dbReference type="InterPro" id="IPR020806">
    <property type="entry name" value="PKS_PP-bd"/>
</dbReference>
<comment type="cofactor">
    <cofactor evidence="1">
        <name>pantetheine 4'-phosphate</name>
        <dbReference type="ChEBI" id="CHEBI:47942"/>
    </cofactor>
</comment>
<keyword evidence="3" id="KW-0596">Phosphopantetheine</keyword>
<dbReference type="InterPro" id="IPR042099">
    <property type="entry name" value="ANL_N_sf"/>
</dbReference>
<dbReference type="OrthoDB" id="9765680at2"/>
<accession>D5V0Q2</accession>
<evidence type="ECO:0000313" key="7">
    <source>
        <dbReference type="EMBL" id="ADG93864.1"/>
    </source>
</evidence>
<dbReference type="InterPro" id="IPR045851">
    <property type="entry name" value="AMP-bd_C_sf"/>
</dbReference>
<dbReference type="Proteomes" id="UP000000939">
    <property type="component" value="Chromosome"/>
</dbReference>
<dbReference type="HOGENOM" id="CLU_000022_2_4_7"/>
<dbReference type="Pfam" id="PF00501">
    <property type="entry name" value="AMP-binding"/>
    <property type="match status" value="1"/>
</dbReference>
<dbReference type="PROSITE" id="PS00455">
    <property type="entry name" value="AMP_BINDING"/>
    <property type="match status" value="1"/>
</dbReference>
<dbReference type="FunFam" id="3.30.559.10:FF:000023">
    <property type="entry name" value="Non-ribosomal peptide synthetase"/>
    <property type="match status" value="1"/>
</dbReference>
<dbReference type="SUPFAM" id="SSF52777">
    <property type="entry name" value="CoA-dependent acyltransferases"/>
    <property type="match status" value="2"/>
</dbReference>
<dbReference type="STRING" id="572480.Arnit_2212"/>
<dbReference type="Pfam" id="PF00550">
    <property type="entry name" value="PP-binding"/>
    <property type="match status" value="1"/>
</dbReference>
<dbReference type="InterPro" id="IPR009081">
    <property type="entry name" value="PP-bd_ACP"/>
</dbReference>
<proteinExistence type="predicted"/>
<keyword evidence="5" id="KW-0436">Ligase</keyword>
<reference evidence="7 8" key="1">
    <citation type="journal article" date="2010" name="Stand. Genomic Sci.">
        <title>Complete genome sequence of Arcobacter nitrofigilis type strain (CI).</title>
        <authorList>
            <person name="Pati A."/>
            <person name="Gronow S."/>
            <person name="Lapidus A."/>
            <person name="Copeland A."/>
            <person name="Glavina Del Rio T."/>
            <person name="Nolan M."/>
            <person name="Lucas S."/>
            <person name="Tice H."/>
            <person name="Cheng J.F."/>
            <person name="Han C."/>
            <person name="Chertkov O."/>
            <person name="Bruce D."/>
            <person name="Tapia R."/>
            <person name="Goodwin L."/>
            <person name="Pitluck S."/>
            <person name="Liolios K."/>
            <person name="Ivanova N."/>
            <person name="Mavromatis K."/>
            <person name="Chen A."/>
            <person name="Palaniappan K."/>
            <person name="Land M."/>
            <person name="Hauser L."/>
            <person name="Chang Y.J."/>
            <person name="Jeffries C.D."/>
            <person name="Detter J.C."/>
            <person name="Rohde M."/>
            <person name="Goker M."/>
            <person name="Bristow J."/>
            <person name="Eisen J.A."/>
            <person name="Markowitz V."/>
            <person name="Hugenholtz P."/>
            <person name="Klenk H.P."/>
            <person name="Kyrpides N.C."/>
        </authorList>
    </citation>
    <scope>NUCLEOTIDE SEQUENCE [LARGE SCALE GENOMIC DNA]</scope>
    <source>
        <strain evidence="8">ATCC 33309 / DSM 7299 / CCUG 15893 / LMG 7604 / NCTC 12251 / CI</strain>
    </source>
</reference>
<evidence type="ECO:0000256" key="5">
    <source>
        <dbReference type="ARBA" id="ARBA00022598"/>
    </source>
</evidence>
<dbReference type="InterPro" id="IPR023213">
    <property type="entry name" value="CAT-like_dom_sf"/>
</dbReference>
<dbReference type="GO" id="GO:0005737">
    <property type="term" value="C:cytoplasm"/>
    <property type="evidence" value="ECO:0007669"/>
    <property type="project" value="TreeGrafter"/>
</dbReference>
<dbReference type="Pfam" id="PF13193">
    <property type="entry name" value="AMP-binding_C"/>
    <property type="match status" value="1"/>
</dbReference>
<dbReference type="SUPFAM" id="SSF47336">
    <property type="entry name" value="ACP-like"/>
    <property type="match status" value="1"/>
</dbReference>
<dbReference type="InterPro" id="IPR020459">
    <property type="entry name" value="AMP-binding"/>
</dbReference>
<evidence type="ECO:0000313" key="8">
    <source>
        <dbReference type="Proteomes" id="UP000000939"/>
    </source>
</evidence>
<dbReference type="eggNOG" id="COG1020">
    <property type="taxonomic scope" value="Bacteria"/>
</dbReference>
<dbReference type="InterPro" id="IPR001242">
    <property type="entry name" value="Condensation_dom"/>
</dbReference>
<dbReference type="PANTHER" id="PTHR45527:SF10">
    <property type="entry name" value="PYOCHELIN SYNTHASE PCHF"/>
    <property type="match status" value="1"/>
</dbReference>
<evidence type="ECO:0000256" key="2">
    <source>
        <dbReference type="ARBA" id="ARBA00004924"/>
    </source>
</evidence>
<dbReference type="PRINTS" id="PR00154">
    <property type="entry name" value="AMPBINDING"/>
</dbReference>
<dbReference type="InterPro" id="IPR020845">
    <property type="entry name" value="AMP-binding_CS"/>
</dbReference>
<keyword evidence="4" id="KW-0597">Phosphoprotein</keyword>
<keyword evidence="8" id="KW-1185">Reference proteome</keyword>
<dbReference type="GO" id="GO:0044550">
    <property type="term" value="P:secondary metabolite biosynthetic process"/>
    <property type="evidence" value="ECO:0007669"/>
    <property type="project" value="TreeGrafter"/>
</dbReference>
<dbReference type="RefSeq" id="WP_013136009.1">
    <property type="nucleotide sequence ID" value="NC_014166.1"/>
</dbReference>
<dbReference type="KEGG" id="ant:Arnit_2212"/>
<dbReference type="SUPFAM" id="SSF56801">
    <property type="entry name" value="Acetyl-CoA synthetase-like"/>
    <property type="match status" value="1"/>
</dbReference>
<dbReference type="GO" id="GO:0043041">
    <property type="term" value="P:amino acid activation for nonribosomal peptide biosynthetic process"/>
    <property type="evidence" value="ECO:0007669"/>
    <property type="project" value="TreeGrafter"/>
</dbReference>
<evidence type="ECO:0000256" key="3">
    <source>
        <dbReference type="ARBA" id="ARBA00022450"/>
    </source>
</evidence>
<dbReference type="FunFam" id="3.30.559.30:FF:000006">
    <property type="entry name" value="Yersiniabactin polyketide/non-ribosomal peptide synthetase"/>
    <property type="match status" value="1"/>
</dbReference>
<dbReference type="Gene3D" id="1.10.1200.10">
    <property type="entry name" value="ACP-like"/>
    <property type="match status" value="1"/>
</dbReference>
<dbReference type="Gene3D" id="3.30.559.30">
    <property type="entry name" value="Nonribosomal peptide synthetase, condensation domain"/>
    <property type="match status" value="1"/>
</dbReference>
<dbReference type="Gene3D" id="3.30.559.10">
    <property type="entry name" value="Chloramphenicol acetyltransferase-like domain"/>
    <property type="match status" value="1"/>
</dbReference>
<dbReference type="InterPro" id="IPR036736">
    <property type="entry name" value="ACP-like_sf"/>
</dbReference>
<dbReference type="InterPro" id="IPR025110">
    <property type="entry name" value="AMP-bd_C"/>
</dbReference>
<evidence type="ECO:0000259" key="6">
    <source>
        <dbReference type="PROSITE" id="PS50075"/>
    </source>
</evidence>
<evidence type="ECO:0000256" key="1">
    <source>
        <dbReference type="ARBA" id="ARBA00001957"/>
    </source>
</evidence>
<dbReference type="CDD" id="cd19535">
    <property type="entry name" value="Cyc_NRPS"/>
    <property type="match status" value="1"/>
</dbReference>
<gene>
    <name evidence="7" type="ordered locus">Arnit_2212</name>
</gene>
<dbReference type="AlphaFoldDB" id="D5V0Q2"/>
<protein>
    <submittedName>
        <fullName evidence="7">Amino acid adenylation domain protein</fullName>
    </submittedName>
</protein>
<comment type="pathway">
    <text evidence="2">Siderophore biosynthesis.</text>
</comment>
<dbReference type="SMART" id="SM00823">
    <property type="entry name" value="PKS_PP"/>
    <property type="match status" value="1"/>
</dbReference>
<dbReference type="EMBL" id="CP001999">
    <property type="protein sequence ID" value="ADG93864.1"/>
    <property type="molecule type" value="Genomic_DNA"/>
</dbReference>
<organism evidence="7 8">
    <name type="scientific">Arcobacter nitrofigilis (strain ATCC 33309 / DSM 7299 / CCUG 15893 / LMG 7604 / NCTC 12251 / CI)</name>
    <name type="common">Campylobacter nitrofigilis</name>
    <dbReference type="NCBI Taxonomy" id="572480"/>
    <lineage>
        <taxon>Bacteria</taxon>
        <taxon>Pseudomonadati</taxon>
        <taxon>Campylobacterota</taxon>
        <taxon>Epsilonproteobacteria</taxon>
        <taxon>Campylobacterales</taxon>
        <taxon>Arcobacteraceae</taxon>
        <taxon>Arcobacter</taxon>
    </lineage>
</organism>
<dbReference type="Gene3D" id="3.30.300.30">
    <property type="match status" value="1"/>
</dbReference>
<feature type="domain" description="Carrier" evidence="6">
    <location>
        <begin position="1021"/>
        <end position="1096"/>
    </location>
</feature>
<dbReference type="Pfam" id="PF00668">
    <property type="entry name" value="Condensation"/>
    <property type="match status" value="1"/>
</dbReference>
<evidence type="ECO:0000256" key="4">
    <source>
        <dbReference type="ARBA" id="ARBA00022553"/>
    </source>
</evidence>
<name>D5V0Q2_ARCNC</name>
<dbReference type="GO" id="GO:0031177">
    <property type="term" value="F:phosphopantetheine binding"/>
    <property type="evidence" value="ECO:0007669"/>
    <property type="project" value="InterPro"/>
</dbReference>
<sequence>MTELSKEQRELMAKLLKEKGLSDNPTPKENSITINPDEINRYEPYPLTDIQQSYLLGRSQKFLLGNVASHAYIEMDIENLDISQYEYAWQKIIERHDMLRTIVNQNGLQQTLKDVPKFKVTTHDLTNLPDEKRKVKALLEIRDSLSHQILPTDQWPLFNIHVSNIDNTQYKIHWSFDAIISDVYSNFIFQEELYNYYHQSNSSYAPLKLTFRDYVLTLKNQEETSFYENAKNYWLKKIKTLPSAPMLPLKRDLSEIEKPHFKRLKFTMENTQWKIIKQKSKTYGLTTTSVLLTVFSHILHRWSRNPDFTLNMTVFNRPPWHKEMDKIVGDFTITMLLGIDALSGDNKIFKDLAKNIQSKLFTDLEHRLYSGVNVMQQWSKISGNKQIAPIVFTSALTVGDISSKLDADKNQLGQMTYSITQTPQVLLDHQVYEEDGKLIIHWDYVEEAFEENLLSIMFDSYINALNLLGKDNTSWEEELSIHMPSLQKELRISYNNTKDEELLNLSNKPIYYSFIEQVKKQATATAIVSTNKTLTYEELAYRAYALNIQLQKRGLGGGDNIAIILPKGWQQVVAVLGVLASGASYIPIDNNSPKQRLNKILKDTNCKYVISIEQCYKSLSLTDEIICLFIEDELAKKDPQAVDFWPIKHTNDDIAYIIYTSGSTGMPKGVMMSHNSVMNTVLDINKRFNINKEDSIFGLSALNFDLSVYDIFGTLAAGATLVLPDAKQEKNPQHWQECLKNHPCTVWNSVPALLQIFLEYTPNKTILESFKTVMVSGDKIPLNLVNIVYEKMPNTHLFSLGGATEAAIWSIYYPIKKLTNNFKNIPYGIPLSNQSIHILDENYRPCPDYAVGKLYIGGIGLSKGYFNDKIKTHKHFIQNPHTKEFLYDTGDLGSFNPSNGGYVEFKGREDNQIKLSGFRIELGEIENNLNEHPDINKAIVVLVEDKSLKKSKQVLVAYIATNKIIDENKIKQYLNDHLPEYMIPRFYITLDEIPLSINGKIDYKHLPKIDILEKYHANYVAPKNKLETTIQNIISEHLSIEKVSVEESLFDLGATSLDVVTIHNQLETKLNINLSILDLFDKPTIRTLCLHIEQKDNQVNNILTQARQKAKTTSRRQRLIQRQNKIGEENEL</sequence>
<dbReference type="FunFam" id="3.40.50.980:FF:000001">
    <property type="entry name" value="Non-ribosomal peptide synthetase"/>
    <property type="match status" value="1"/>
</dbReference>
<dbReference type="NCBIfam" id="TIGR01733">
    <property type="entry name" value="AA-adenyl-dom"/>
    <property type="match status" value="1"/>
</dbReference>
<dbReference type="InterPro" id="IPR057737">
    <property type="entry name" value="Condensation_MtbB-like"/>
</dbReference>
<dbReference type="InterPro" id="IPR010071">
    <property type="entry name" value="AA_adenyl_dom"/>
</dbReference>
<dbReference type="PANTHER" id="PTHR45527">
    <property type="entry name" value="NONRIBOSOMAL PEPTIDE SYNTHETASE"/>
    <property type="match status" value="1"/>
</dbReference>
<dbReference type="Gene3D" id="3.40.50.12780">
    <property type="entry name" value="N-terminal domain of ligase-like"/>
    <property type="match status" value="1"/>
</dbReference>
<dbReference type="InterPro" id="IPR000873">
    <property type="entry name" value="AMP-dep_synth/lig_dom"/>
</dbReference>
<dbReference type="GO" id="GO:0016874">
    <property type="term" value="F:ligase activity"/>
    <property type="evidence" value="ECO:0007669"/>
    <property type="project" value="UniProtKB-KW"/>
</dbReference>
<dbReference type="PROSITE" id="PS50075">
    <property type="entry name" value="CARRIER"/>
    <property type="match status" value="1"/>
</dbReference>